<dbReference type="InterPro" id="IPR013217">
    <property type="entry name" value="Methyltransf_12"/>
</dbReference>
<dbReference type="SUPFAM" id="SSF52151">
    <property type="entry name" value="FabD/lysophospholipase-like"/>
    <property type="match status" value="1"/>
</dbReference>
<dbReference type="InterPro" id="IPR036736">
    <property type="entry name" value="ACP-like_sf"/>
</dbReference>
<reference evidence="12" key="1">
    <citation type="journal article" date="2023" name="IMA Fungus">
        <title>Comparative genomic study of the Penicillium genus elucidates a diverse pangenome and 15 lateral gene transfer events.</title>
        <authorList>
            <person name="Petersen C."/>
            <person name="Sorensen T."/>
            <person name="Nielsen M.R."/>
            <person name="Sondergaard T.E."/>
            <person name="Sorensen J.L."/>
            <person name="Fitzpatrick D.A."/>
            <person name="Frisvad J.C."/>
            <person name="Nielsen K.L."/>
        </authorList>
    </citation>
    <scope>NUCLEOTIDE SEQUENCE</scope>
    <source>
        <strain evidence="12">IBT 15450</strain>
    </source>
</reference>
<dbReference type="InterPro" id="IPR016035">
    <property type="entry name" value="Acyl_Trfase/lysoPLipase"/>
</dbReference>
<dbReference type="CDD" id="cd00833">
    <property type="entry name" value="PKS"/>
    <property type="match status" value="1"/>
</dbReference>
<dbReference type="InterPro" id="IPR049552">
    <property type="entry name" value="PKS_DH_N"/>
</dbReference>
<dbReference type="GO" id="GO:0006633">
    <property type="term" value="P:fatty acid biosynthetic process"/>
    <property type="evidence" value="ECO:0007669"/>
    <property type="project" value="InterPro"/>
</dbReference>
<dbReference type="InterPro" id="IPR020843">
    <property type="entry name" value="ER"/>
</dbReference>
<keyword evidence="1" id="KW-0596">Phosphopantetheine</keyword>
<dbReference type="SUPFAM" id="SSF55048">
    <property type="entry name" value="Probable ACP-binding domain of malonyl-CoA ACP transacylase"/>
    <property type="match status" value="1"/>
</dbReference>
<protein>
    <recommendedName>
        <fullName evidence="14">Carrier domain-containing protein</fullName>
    </recommendedName>
</protein>
<keyword evidence="5" id="KW-0560">Oxidoreductase</keyword>
<dbReference type="SUPFAM" id="SSF50129">
    <property type="entry name" value="GroES-like"/>
    <property type="match status" value="1"/>
</dbReference>
<dbReference type="InterPro" id="IPR018201">
    <property type="entry name" value="Ketoacyl_synth_AS"/>
</dbReference>
<dbReference type="PROSITE" id="PS50075">
    <property type="entry name" value="CARRIER"/>
    <property type="match status" value="1"/>
</dbReference>
<dbReference type="InterPro" id="IPR020806">
    <property type="entry name" value="PKS_PP-bd"/>
</dbReference>
<dbReference type="Gene3D" id="3.40.50.720">
    <property type="entry name" value="NAD(P)-binding Rossmann-like Domain"/>
    <property type="match status" value="1"/>
</dbReference>
<evidence type="ECO:0000256" key="3">
    <source>
        <dbReference type="ARBA" id="ARBA00022679"/>
    </source>
</evidence>
<keyword evidence="4" id="KW-0521">NADP</keyword>
<organism evidence="12 13">
    <name type="scientific">Penicillium canescens</name>
    <dbReference type="NCBI Taxonomy" id="5083"/>
    <lineage>
        <taxon>Eukaryota</taxon>
        <taxon>Fungi</taxon>
        <taxon>Dikarya</taxon>
        <taxon>Ascomycota</taxon>
        <taxon>Pezizomycotina</taxon>
        <taxon>Eurotiomycetes</taxon>
        <taxon>Eurotiomycetidae</taxon>
        <taxon>Eurotiales</taxon>
        <taxon>Aspergillaceae</taxon>
        <taxon>Penicillium</taxon>
    </lineage>
</organism>
<dbReference type="SMART" id="SM00822">
    <property type="entry name" value="PKS_KR"/>
    <property type="match status" value="1"/>
</dbReference>
<dbReference type="InterPro" id="IPR016036">
    <property type="entry name" value="Malonyl_transacylase_ACP-bd"/>
</dbReference>
<feature type="active site" description="Proton donor; for dehydratase activity" evidence="8">
    <location>
        <position position="1251"/>
    </location>
</feature>
<dbReference type="PANTHER" id="PTHR43775">
    <property type="entry name" value="FATTY ACID SYNTHASE"/>
    <property type="match status" value="1"/>
</dbReference>
<feature type="domain" description="Carrier" evidence="9">
    <location>
        <begin position="2570"/>
        <end position="2646"/>
    </location>
</feature>
<dbReference type="SMART" id="SM00827">
    <property type="entry name" value="PKS_AT"/>
    <property type="match status" value="1"/>
</dbReference>
<dbReference type="InterPro" id="IPR014031">
    <property type="entry name" value="Ketoacyl_synth_C"/>
</dbReference>
<dbReference type="InterPro" id="IPR036291">
    <property type="entry name" value="NAD(P)-bd_dom_sf"/>
</dbReference>
<evidence type="ECO:0000259" key="10">
    <source>
        <dbReference type="PROSITE" id="PS52004"/>
    </source>
</evidence>
<name>A0AAD6NCR5_PENCN</name>
<dbReference type="Pfam" id="PF16197">
    <property type="entry name" value="KAsynt_C_assoc"/>
    <property type="match status" value="1"/>
</dbReference>
<dbReference type="Proteomes" id="UP001219568">
    <property type="component" value="Unassembled WGS sequence"/>
</dbReference>
<dbReference type="SUPFAM" id="SSF53901">
    <property type="entry name" value="Thiolase-like"/>
    <property type="match status" value="1"/>
</dbReference>
<dbReference type="SMART" id="SM00823">
    <property type="entry name" value="PKS_PP"/>
    <property type="match status" value="1"/>
</dbReference>
<dbReference type="SMART" id="SM00826">
    <property type="entry name" value="PKS_DH"/>
    <property type="match status" value="1"/>
</dbReference>
<evidence type="ECO:0000256" key="6">
    <source>
        <dbReference type="ARBA" id="ARBA00023268"/>
    </source>
</evidence>
<dbReference type="Gene3D" id="3.10.129.110">
    <property type="entry name" value="Polyketide synthase dehydratase"/>
    <property type="match status" value="1"/>
</dbReference>
<feature type="domain" description="PKS/mFAS DH" evidence="11">
    <location>
        <begin position="1012"/>
        <end position="1342"/>
    </location>
</feature>
<dbReference type="SUPFAM" id="SSF51735">
    <property type="entry name" value="NAD(P)-binding Rossmann-fold domains"/>
    <property type="match status" value="2"/>
</dbReference>
<proteinExistence type="predicted"/>
<dbReference type="SMART" id="SM00825">
    <property type="entry name" value="PKS_KS"/>
    <property type="match status" value="1"/>
</dbReference>
<keyword evidence="2" id="KW-0597">Phosphoprotein</keyword>
<dbReference type="Pfam" id="PF00550">
    <property type="entry name" value="PP-binding"/>
    <property type="match status" value="1"/>
</dbReference>
<dbReference type="InterPro" id="IPR020841">
    <property type="entry name" value="PKS_Beta-ketoAc_synthase_dom"/>
</dbReference>
<dbReference type="PANTHER" id="PTHR43775:SF29">
    <property type="entry name" value="ASPERFURANONE POLYKETIDE SYNTHASE AFOG-RELATED"/>
    <property type="match status" value="1"/>
</dbReference>
<evidence type="ECO:0000256" key="2">
    <source>
        <dbReference type="ARBA" id="ARBA00022553"/>
    </source>
</evidence>
<dbReference type="InterPro" id="IPR049551">
    <property type="entry name" value="PKS_DH_C"/>
</dbReference>
<accession>A0AAD6NCR5</accession>
<dbReference type="EMBL" id="JAQJZL010000002">
    <property type="protein sequence ID" value="KAJ6051926.1"/>
    <property type="molecule type" value="Genomic_DNA"/>
</dbReference>
<dbReference type="CDD" id="cd02440">
    <property type="entry name" value="AdoMet_MTases"/>
    <property type="match status" value="1"/>
</dbReference>
<dbReference type="PROSITE" id="PS52004">
    <property type="entry name" value="KS3_2"/>
    <property type="match status" value="1"/>
</dbReference>
<dbReference type="InterPro" id="IPR050091">
    <property type="entry name" value="PKS_NRPS_Biosynth_Enz"/>
</dbReference>
<feature type="active site" description="Proton acceptor; for dehydratase activity" evidence="8">
    <location>
        <position position="1044"/>
    </location>
</feature>
<dbReference type="Gene3D" id="3.40.366.10">
    <property type="entry name" value="Malonyl-Coenzyme A Acyl Carrier Protein, domain 2"/>
    <property type="match status" value="1"/>
</dbReference>
<dbReference type="PROSITE" id="PS52019">
    <property type="entry name" value="PKS_MFAS_DH"/>
    <property type="match status" value="1"/>
</dbReference>
<dbReference type="PROSITE" id="PS00606">
    <property type="entry name" value="KS3_1"/>
    <property type="match status" value="1"/>
</dbReference>
<dbReference type="Gene3D" id="3.90.180.10">
    <property type="entry name" value="Medium-chain alcohol dehydrogenases, catalytic domain"/>
    <property type="match status" value="1"/>
</dbReference>
<dbReference type="InterPro" id="IPR016039">
    <property type="entry name" value="Thiolase-like"/>
</dbReference>
<dbReference type="InterPro" id="IPR049900">
    <property type="entry name" value="PKS_mFAS_DH"/>
</dbReference>
<dbReference type="Gene3D" id="3.40.50.150">
    <property type="entry name" value="Vaccinia Virus protein VP39"/>
    <property type="match status" value="1"/>
</dbReference>
<evidence type="ECO:0000313" key="13">
    <source>
        <dbReference type="Proteomes" id="UP001219568"/>
    </source>
</evidence>
<dbReference type="Pfam" id="PF00109">
    <property type="entry name" value="ketoacyl-synt"/>
    <property type="match status" value="1"/>
</dbReference>
<dbReference type="GO" id="GO:0004312">
    <property type="term" value="F:fatty acid synthase activity"/>
    <property type="evidence" value="ECO:0007669"/>
    <property type="project" value="TreeGrafter"/>
</dbReference>
<feature type="domain" description="Ketosynthase family 3 (KS3)" evidence="10">
    <location>
        <begin position="20"/>
        <end position="443"/>
    </location>
</feature>
<evidence type="ECO:0008006" key="14">
    <source>
        <dbReference type="Google" id="ProtNLM"/>
    </source>
</evidence>
<keyword evidence="6" id="KW-0511">Multifunctional enzyme</keyword>
<dbReference type="InterPro" id="IPR001227">
    <property type="entry name" value="Ac_transferase_dom_sf"/>
</dbReference>
<evidence type="ECO:0000259" key="9">
    <source>
        <dbReference type="PROSITE" id="PS50075"/>
    </source>
</evidence>
<dbReference type="CDD" id="cd05195">
    <property type="entry name" value="enoyl_red"/>
    <property type="match status" value="1"/>
</dbReference>
<evidence type="ECO:0000313" key="12">
    <source>
        <dbReference type="EMBL" id="KAJ6051926.1"/>
    </source>
</evidence>
<evidence type="ECO:0000256" key="7">
    <source>
        <dbReference type="ARBA" id="ARBA00023315"/>
    </source>
</evidence>
<dbReference type="Pfam" id="PF00698">
    <property type="entry name" value="Acyl_transf_1"/>
    <property type="match status" value="1"/>
</dbReference>
<feature type="region of interest" description="C-terminal hotdog fold" evidence="8">
    <location>
        <begin position="1179"/>
        <end position="1342"/>
    </location>
</feature>
<dbReference type="Pfam" id="PF08659">
    <property type="entry name" value="KR"/>
    <property type="match status" value="1"/>
</dbReference>
<dbReference type="InterPro" id="IPR014030">
    <property type="entry name" value="Ketoacyl_synth_N"/>
</dbReference>
<dbReference type="Gene3D" id="3.30.70.3290">
    <property type="match status" value="1"/>
</dbReference>
<dbReference type="InterPro" id="IPR020807">
    <property type="entry name" value="PKS_DH"/>
</dbReference>
<dbReference type="Pfam" id="PF14765">
    <property type="entry name" value="PS-DH"/>
    <property type="match status" value="1"/>
</dbReference>
<dbReference type="SUPFAM" id="SSF53335">
    <property type="entry name" value="S-adenosyl-L-methionine-dependent methyltransferases"/>
    <property type="match status" value="1"/>
</dbReference>
<evidence type="ECO:0000259" key="11">
    <source>
        <dbReference type="PROSITE" id="PS52019"/>
    </source>
</evidence>
<dbReference type="GO" id="GO:0004315">
    <property type="term" value="F:3-oxoacyl-[acyl-carrier-protein] synthase activity"/>
    <property type="evidence" value="ECO:0007669"/>
    <property type="project" value="InterPro"/>
</dbReference>
<evidence type="ECO:0000256" key="4">
    <source>
        <dbReference type="ARBA" id="ARBA00022857"/>
    </source>
</evidence>
<reference evidence="12" key="2">
    <citation type="submission" date="2023-01" db="EMBL/GenBank/DDBJ databases">
        <authorList>
            <person name="Petersen C."/>
        </authorList>
    </citation>
    <scope>NUCLEOTIDE SEQUENCE</scope>
    <source>
        <strain evidence="12">IBT 15450</strain>
    </source>
</reference>
<gene>
    <name evidence="12" type="ORF">N7460_002460</name>
</gene>
<dbReference type="GO" id="GO:0030639">
    <property type="term" value="P:polyketide biosynthetic process"/>
    <property type="evidence" value="ECO:0007669"/>
    <property type="project" value="UniProtKB-ARBA"/>
</dbReference>
<dbReference type="GO" id="GO:0016491">
    <property type="term" value="F:oxidoreductase activity"/>
    <property type="evidence" value="ECO:0007669"/>
    <property type="project" value="UniProtKB-KW"/>
</dbReference>
<dbReference type="Gene3D" id="3.40.47.10">
    <property type="match status" value="1"/>
</dbReference>
<dbReference type="SMART" id="SM00829">
    <property type="entry name" value="PKS_ER"/>
    <property type="match status" value="1"/>
</dbReference>
<dbReference type="GO" id="GO:1901336">
    <property type="term" value="P:lactone biosynthetic process"/>
    <property type="evidence" value="ECO:0007669"/>
    <property type="project" value="UniProtKB-ARBA"/>
</dbReference>
<dbReference type="Pfam" id="PF02801">
    <property type="entry name" value="Ketoacyl-synt_C"/>
    <property type="match status" value="1"/>
</dbReference>
<feature type="region of interest" description="N-terminal hotdog fold" evidence="8">
    <location>
        <begin position="1012"/>
        <end position="1150"/>
    </location>
</feature>
<dbReference type="InterPro" id="IPR042104">
    <property type="entry name" value="PKS_dehydratase_sf"/>
</dbReference>
<sequence>MRPLLLDSVVCDEGIAPDALEPIAIVGLANHFPQQASTTEGLWELLLESRSTWSPIPKERFNSDAFYHPDPEHGGTFHVQGGHYLSEDPAYFDGSFFNITKNELLTLDPQQRLVMENVYHALENAGIPLSCAVGSNTSVFVSGFNHDYLGILNSDPETSLKYKPTGVTNAILSNRVSWFFDFKGPSMTIDTACSSSLVALHLAVQSLRARETSMAIVSGVSILENPVETIGMSHHGLLGPQGRSFSFDSRAEGYARGEGVGTIVVKSLHTALRDGDSIRAVIRETGVNQDGRTSGITVPSADAQERLIREVYWRAGLDLEDTRLVEAHGTGTSTGDPIEAGALARAFKCRRDTPLYIGTIKSSIGHLEGGSGVAGIIKAILTLESGIITPNYDMKQVNPKIPAADWGIKFPTENIPWPSQGLRRVSVNSFGIGGTNAHCILDDAYNYLDDRHLAGAHCTTPIVPTKQNIKRQLLAISNFAKDTDHSFSDSAVESDHSGNGYVFVDTPSTDGFCSSPTYASAGYTNMGDQQKVFLLSAFDEDGVKRNASALAKYLKRKMKQSGLHTQLLDDLSFTLSKKRSQFPWKSYVMASSVKELAWNLSECNYVKPIRMTQSPAVHFVFTGQGAQYQTMGRELMVYPVFRESLEEASDYIRRLGSPWSLLDELLIERTSLRVNLPELAHPLCTALQVALVDLFASWGIFATHVTGHSSGEIAAAYCAGKLSREAAWKVAYFRGYVSSKLLSAKGAMMAVGLPVQQLEPYLESVRKDFAGELIIACRNSPKNNTVSGDEALIDYLKDLLEDDAVFARKLNVKNAYHSAHMQAIAGDYLRFMGTLPNGRRLAAPHPVHMFSTVTGKEVKEHQLPGQYWVDNMVSPVLFTCGLTEMTSQSTYCLGPNNSDPLRILVEIGPHSTLQSAIKETLTSKSPKLEYKYFPVIKRTDHNQNTILTAVGFLGASGCELDFHAVNQAFQSEARRRSQLLVDLPPYSFKHTEKIIYESRLSKNLRTRKFPRHDLFGAPITDWNPIAPRWRHFVRLDENPWLRDHVVTGNYVYPGVGYLVMAIEASRQLAGDGKTTAKITGFHLRRVSMKRALIVPDTNEGIEVSLSMANVEDSPSTSRIWRCFHIASYNASNDEWTENCTGQIMVEHESPHDPVDAGREAAEETKAWKADLAHANKVCSSPLNFKSIYNNLQKSGLVFGPLFQNLSEVRGSGLGPKSALGSVVGSVTVPDIAQYMPKQFMHSHLIHPATMDSMIHLMIAAVMDYTGRSTLDQIRLPTSIRDVWVSADLNPAPSHKFTGHASVSAAKSHKFEGQIRILDEESNTQRIRMDGIELTPLENDLPQKAERKLCSAIEWKPDVHFLDSGTSCGLTALAPTDTNAQYWVKQLQLATMLYVTDALTEFKDADFMKLDLHMQRFVDWMNHSQQLLKSNEIIHLPYREFQQVAQNPALKEAVGKEIESHSAEGAITARMGRNIVKVVRREVDPLHLIFGQDDLMEQVYKEGLHLYNLPQHLQSHLTLLRHHYSDLSILEIGGGTGSFTAEVLTVLSPDPEKSKGSVASYTFTDISSGFFERAKQRFQPWADIMKFQSLNIESDPADQGLQLGTYDLIFAGNVIHATANLQATLQNLRSLLRPGGQLIMQEGIRQDFLWYPLVFGQLPGWWLGDEPMRRWCPYIPATEWDTLLQASGFSGVDIEYPSSDNPDLTWQSILVSSAVTASQEKTFGDAFILTSSSYPKSIDESLVSLLREMGYTNVLILEPSAIQNNVKTGSLCISLLDLNYNCLDNMSESEYQVLKGVLTKCHNILWVTTGHQSRPHSSMSLGLLRSLRWERDPDGSNIVILTVGDDNNCLTGNLDRDICKIVKRQFVDEPENDRHAEYLLRDGITHIGRLKEWDAADQFLASQSFGSGPQLQRIGHIDQPIQLQELDSRSGDYIWVTDRQHETPLGDTQVEIYTQAVGLSSPGLSNSLSNEAAGFVTKIGSRVTSLSPGDRVVCVSGDKDGCFRTHIRVCQKLVTKIPSNISFETAASLPVALLTTDYALNLSEISCYSGSWATILIHDGIAPVSRAAIQVALAIEAEVYVCVTTVEDRMFIVSEYGIPEHHIFSSRDFMFSKGVMRCTNGKGVMISFNTPSGEALQETLKCISPFGKIFEFADSNEDGKTTIDLASIPRCASIHRVNIPLMAQLRGDLTPLLSDRLRESLILYSEGKIKEIQSVTVMDFSQIKEGIQAQSSGKAGSIVFTLNPSTMIPVVQQPTTLYHFDSNASYVLAGGYGGLGRSLARWMVSRGARNLIFLSRSSASAPEKVEMITDLTNMGCKVHSLACDVSDIQSLTELSERTFPYLPPIKGCIQASMVLRVGRCVSGTTQKLTNSQDGTFEALSYEDWQAAIKPKVQGSWNLHKTLPNDMDFFVMLSSVAGIFGNRGQSNYAAGNTFQDALAAHRVSQGMKASSINLGSVSKVGWVAENRDTIRTNTAPLFELIREDEVHAAVEFLIDPRNDNTPTKNSPSRSQLVLGLPTAEICRQNGVPAPTYLNYSMFTHFRNTATAKTSEISEQKTFSTATILRATSSTESVVTVISDGIVARLASLLAIPASELDAQRFGFGGIDSLVAMEFRSWITKELQAEVSLLDIMGAENIRALSEKIAGRTRLVEGSS</sequence>
<dbReference type="Pfam" id="PF21089">
    <property type="entry name" value="PKS_DH_N"/>
    <property type="match status" value="1"/>
</dbReference>
<keyword evidence="13" id="KW-1185">Reference proteome</keyword>
<dbReference type="InterPro" id="IPR014043">
    <property type="entry name" value="Acyl_transferase_dom"/>
</dbReference>
<dbReference type="SUPFAM" id="SSF47336">
    <property type="entry name" value="ACP-like"/>
    <property type="match status" value="1"/>
</dbReference>
<dbReference type="InterPro" id="IPR057326">
    <property type="entry name" value="KR_dom"/>
</dbReference>
<comment type="caution">
    <text evidence="12">The sequence shown here is derived from an EMBL/GenBank/DDBJ whole genome shotgun (WGS) entry which is preliminary data.</text>
</comment>
<evidence type="ECO:0000256" key="1">
    <source>
        <dbReference type="ARBA" id="ARBA00022450"/>
    </source>
</evidence>
<dbReference type="InterPro" id="IPR009081">
    <property type="entry name" value="PP-bd_ACP"/>
</dbReference>
<evidence type="ECO:0000256" key="5">
    <source>
        <dbReference type="ARBA" id="ARBA00023002"/>
    </source>
</evidence>
<keyword evidence="3" id="KW-0808">Transferase</keyword>
<keyword evidence="7" id="KW-0012">Acyltransferase</keyword>
<dbReference type="GO" id="GO:0031177">
    <property type="term" value="F:phosphopantetheine binding"/>
    <property type="evidence" value="ECO:0007669"/>
    <property type="project" value="InterPro"/>
</dbReference>
<dbReference type="InterPro" id="IPR032821">
    <property type="entry name" value="PKS_assoc"/>
</dbReference>
<dbReference type="InterPro" id="IPR029063">
    <property type="entry name" value="SAM-dependent_MTases_sf"/>
</dbReference>
<evidence type="ECO:0000256" key="8">
    <source>
        <dbReference type="PROSITE-ProRule" id="PRU01363"/>
    </source>
</evidence>
<dbReference type="InterPro" id="IPR013968">
    <property type="entry name" value="PKS_KR"/>
</dbReference>
<dbReference type="Pfam" id="PF08242">
    <property type="entry name" value="Methyltransf_12"/>
    <property type="match status" value="1"/>
</dbReference>
<dbReference type="InterPro" id="IPR011032">
    <property type="entry name" value="GroES-like_sf"/>
</dbReference>